<evidence type="ECO:0000256" key="1">
    <source>
        <dbReference type="ARBA" id="ARBA00005854"/>
    </source>
</evidence>
<dbReference type="InterPro" id="IPR006140">
    <property type="entry name" value="D-isomer_DH_NAD-bd"/>
</dbReference>
<sequence length="331" mass="35738">MTFKGKILVNTEQFRNGDPLFAPLEQAGFKVEVNETFRLPSEDELIEKLKDGVVATIAGGEPYTARVLEASPALRIIARWGVGYDKVDVKAASAAGVPVAMAFGANHESVAEYAHAMALALACRIGPRDAMVKSGKWFFDGFHPGLWGRTAGIVGLGRIGGAMARRCVASQMKTLVFDPFATDEQLAALGAQRAESLEVLFTEADLISIHAPSTPETRHMVNAQRLALVKPNVILVNTSRGPLIDEAALIEALDSGRIGGVGLDVFETEPLPEGSRLRSFDNVLLSPHVSGMDKMAERLVTERCVSNILEYFADRPDAIRPYVVNPEVLKG</sequence>
<dbReference type="InterPro" id="IPR029753">
    <property type="entry name" value="D-isomer_DH_CS"/>
</dbReference>
<dbReference type="PANTHER" id="PTHR42789">
    <property type="entry name" value="D-ISOMER SPECIFIC 2-HYDROXYACID DEHYDROGENASE FAMILY PROTEIN (AFU_ORTHOLOGUE AFUA_6G10090)"/>
    <property type="match status" value="1"/>
</dbReference>
<dbReference type="Gene3D" id="3.40.50.720">
    <property type="entry name" value="NAD(P)-binding Rossmann-like Domain"/>
    <property type="match status" value="2"/>
</dbReference>
<gene>
    <name evidence="5" type="ORF">FHY56_01790</name>
</gene>
<keyword evidence="3" id="KW-0520">NAD</keyword>
<dbReference type="PROSITE" id="PS00671">
    <property type="entry name" value="D_2_HYDROXYACID_DH_3"/>
    <property type="match status" value="1"/>
</dbReference>
<keyword evidence="2" id="KW-0560">Oxidoreductase</keyword>
<comment type="caution">
    <text evidence="5">The sequence shown here is derived from an EMBL/GenBank/DDBJ whole genome shotgun (WGS) entry which is preliminary data.</text>
</comment>
<dbReference type="InterPro" id="IPR036291">
    <property type="entry name" value="NAD(P)-bd_dom_sf"/>
</dbReference>
<evidence type="ECO:0000259" key="4">
    <source>
        <dbReference type="Pfam" id="PF02826"/>
    </source>
</evidence>
<dbReference type="CDD" id="cd12172">
    <property type="entry name" value="PGDH_like_2"/>
    <property type="match status" value="1"/>
</dbReference>
<dbReference type="GO" id="GO:0051287">
    <property type="term" value="F:NAD binding"/>
    <property type="evidence" value="ECO:0007669"/>
    <property type="project" value="InterPro"/>
</dbReference>
<dbReference type="EMBL" id="VEWJ01000001">
    <property type="protein sequence ID" value="TPF77113.1"/>
    <property type="molecule type" value="Genomic_DNA"/>
</dbReference>
<evidence type="ECO:0000256" key="2">
    <source>
        <dbReference type="ARBA" id="ARBA00023002"/>
    </source>
</evidence>
<dbReference type="PANTHER" id="PTHR42789:SF1">
    <property type="entry name" value="D-ISOMER SPECIFIC 2-HYDROXYACID DEHYDROGENASE FAMILY PROTEIN (AFU_ORTHOLOGUE AFUA_6G10090)"/>
    <property type="match status" value="1"/>
</dbReference>
<dbReference type="InterPro" id="IPR050857">
    <property type="entry name" value="D-2-hydroxyacid_DH"/>
</dbReference>
<name>A0A502BVV1_9HYPH</name>
<dbReference type="GO" id="GO:0016616">
    <property type="term" value="F:oxidoreductase activity, acting on the CH-OH group of donors, NAD or NADP as acceptor"/>
    <property type="evidence" value="ECO:0007669"/>
    <property type="project" value="InterPro"/>
</dbReference>
<accession>A0A502BVV1</accession>
<feature type="domain" description="D-isomer specific 2-hydroxyacid dehydrogenase NAD-binding" evidence="4">
    <location>
        <begin position="116"/>
        <end position="290"/>
    </location>
</feature>
<reference evidence="5 6" key="1">
    <citation type="journal article" date="2003" name="Int. J. Syst. Evol. Microbiol.">
        <title>Towards a standardized format for the description of a novel species (of an established genus): Ochrobactrum gallinifaecis sp. nov.</title>
        <authorList>
            <person name="Kampfer P."/>
            <person name="Buczolits S."/>
            <person name="Albrecht A."/>
            <person name="Busse H.J."/>
            <person name="Stackebrandt E."/>
        </authorList>
    </citation>
    <scope>NUCLEOTIDE SEQUENCE [LARGE SCALE GENOMIC DNA]</scope>
    <source>
        <strain evidence="5 6">ISO 196</strain>
    </source>
</reference>
<dbReference type="OrthoDB" id="9793626at2"/>
<dbReference type="PROSITE" id="PS00065">
    <property type="entry name" value="D_2_HYDROXYACID_DH_1"/>
    <property type="match status" value="1"/>
</dbReference>
<evidence type="ECO:0000313" key="6">
    <source>
        <dbReference type="Proteomes" id="UP000315388"/>
    </source>
</evidence>
<dbReference type="RefSeq" id="WP_140903452.1">
    <property type="nucleotide sequence ID" value="NZ_JBHTMD010000017.1"/>
</dbReference>
<dbReference type="AlphaFoldDB" id="A0A502BVV1"/>
<evidence type="ECO:0000313" key="5">
    <source>
        <dbReference type="EMBL" id="TPF77113.1"/>
    </source>
</evidence>
<protein>
    <submittedName>
        <fullName evidence="5">3-phosphoglycerate dehydrogenase</fullName>
    </submittedName>
</protein>
<dbReference type="Pfam" id="PF02826">
    <property type="entry name" value="2-Hacid_dh_C"/>
    <property type="match status" value="1"/>
</dbReference>
<organism evidence="5 6">
    <name type="scientific">Brucella gallinifaecis</name>
    <dbReference type="NCBI Taxonomy" id="215590"/>
    <lineage>
        <taxon>Bacteria</taxon>
        <taxon>Pseudomonadati</taxon>
        <taxon>Pseudomonadota</taxon>
        <taxon>Alphaproteobacteria</taxon>
        <taxon>Hyphomicrobiales</taxon>
        <taxon>Brucellaceae</taxon>
        <taxon>Brucella/Ochrobactrum group</taxon>
        <taxon>Brucella</taxon>
    </lineage>
</organism>
<comment type="similarity">
    <text evidence="1">Belongs to the D-isomer specific 2-hydroxyacid dehydrogenase family.</text>
</comment>
<dbReference type="Proteomes" id="UP000315388">
    <property type="component" value="Unassembled WGS sequence"/>
</dbReference>
<proteinExistence type="inferred from homology"/>
<dbReference type="SUPFAM" id="SSF51735">
    <property type="entry name" value="NAD(P)-binding Rossmann-fold domains"/>
    <property type="match status" value="1"/>
</dbReference>
<keyword evidence="6" id="KW-1185">Reference proteome</keyword>
<evidence type="ECO:0000256" key="3">
    <source>
        <dbReference type="ARBA" id="ARBA00023027"/>
    </source>
</evidence>
<dbReference type="InterPro" id="IPR029752">
    <property type="entry name" value="D-isomer_DH_CS1"/>
</dbReference>
<dbReference type="SUPFAM" id="SSF52283">
    <property type="entry name" value="Formate/glycerate dehydrogenase catalytic domain-like"/>
    <property type="match status" value="1"/>
</dbReference>